<proteinExistence type="predicted"/>
<dbReference type="PROSITE" id="PS50011">
    <property type="entry name" value="PROTEIN_KINASE_DOM"/>
    <property type="match status" value="1"/>
</dbReference>
<dbReference type="GO" id="GO:0004674">
    <property type="term" value="F:protein serine/threonine kinase activity"/>
    <property type="evidence" value="ECO:0007669"/>
    <property type="project" value="TreeGrafter"/>
</dbReference>
<dbReference type="Proteomes" id="UP001152795">
    <property type="component" value="Unassembled WGS sequence"/>
</dbReference>
<dbReference type="AlphaFoldDB" id="A0A6S7LDK2"/>
<organism evidence="5 6">
    <name type="scientific">Paramuricea clavata</name>
    <name type="common">Red gorgonian</name>
    <name type="synonym">Violescent sea-whip</name>
    <dbReference type="NCBI Taxonomy" id="317549"/>
    <lineage>
        <taxon>Eukaryota</taxon>
        <taxon>Metazoa</taxon>
        <taxon>Cnidaria</taxon>
        <taxon>Anthozoa</taxon>
        <taxon>Octocorallia</taxon>
        <taxon>Malacalcyonacea</taxon>
        <taxon>Plexauridae</taxon>
        <taxon>Paramuricea</taxon>
    </lineage>
</organism>
<evidence type="ECO:0000313" key="6">
    <source>
        <dbReference type="Proteomes" id="UP001152795"/>
    </source>
</evidence>
<dbReference type="InterPro" id="IPR051681">
    <property type="entry name" value="Ser/Thr_Kinases-Pseudokinases"/>
</dbReference>
<keyword evidence="1" id="KW-0808">Transferase</keyword>
<sequence length="232" mass="26787">MAFTSTLPSLKRGLKRSLKRTQYDMPQFEFHDLDEKEVIGRGSYGIVYKARYLSEEVVVKKILGESTDEEESFIKEAKLIKSLKHQNIVSFKGFCASPLAIMLEYVYFDFNPFEITKKVSNLADFINFSDKVDAFELFDSKMLNIICRDVAEGLEYLHCNDSAHRDLKAKNILVSNQHYSSLINEDERHSIYQQNPIVCKLADFGESRSTSIQRAQLHSTTKHVDRYAVYSK</sequence>
<dbReference type="GO" id="GO:0005524">
    <property type="term" value="F:ATP binding"/>
    <property type="evidence" value="ECO:0007669"/>
    <property type="project" value="UniProtKB-UniRule"/>
</dbReference>
<dbReference type="PROSITE" id="PS00107">
    <property type="entry name" value="PROTEIN_KINASE_ATP"/>
    <property type="match status" value="1"/>
</dbReference>
<evidence type="ECO:0000256" key="2">
    <source>
        <dbReference type="ARBA" id="ARBA00022741"/>
    </source>
</evidence>
<evidence type="ECO:0000256" key="4">
    <source>
        <dbReference type="ARBA" id="ARBA00022840"/>
    </source>
</evidence>
<dbReference type="PANTHER" id="PTHR44329">
    <property type="entry name" value="SERINE/THREONINE-PROTEIN KINASE TNNI3K-RELATED"/>
    <property type="match status" value="1"/>
</dbReference>
<dbReference type="InterPro" id="IPR000719">
    <property type="entry name" value="Prot_kinase_dom"/>
</dbReference>
<dbReference type="Gene3D" id="3.30.200.20">
    <property type="entry name" value="Phosphorylase Kinase, domain 1"/>
    <property type="match status" value="1"/>
</dbReference>
<name>A0A6S7LDK2_PARCT</name>
<dbReference type="Pfam" id="PF07714">
    <property type="entry name" value="PK_Tyr_Ser-Thr"/>
    <property type="match status" value="1"/>
</dbReference>
<protein>
    <submittedName>
        <fullName evidence="5">Tyrosine- kinase SPK-1</fullName>
    </submittedName>
</protein>
<gene>
    <name evidence="5" type="ORF">PACLA_8A022568</name>
</gene>
<keyword evidence="4" id="KW-0067">ATP-binding</keyword>
<dbReference type="InterPro" id="IPR001245">
    <property type="entry name" value="Ser-Thr/Tyr_kinase_cat_dom"/>
</dbReference>
<accession>A0A6S7LDK2</accession>
<dbReference type="SMART" id="SM00220">
    <property type="entry name" value="S_TKc"/>
    <property type="match status" value="1"/>
</dbReference>
<evidence type="ECO:0000313" key="5">
    <source>
        <dbReference type="EMBL" id="CAB4035572.1"/>
    </source>
</evidence>
<keyword evidence="2" id="KW-0547">Nucleotide-binding</keyword>
<dbReference type="InterPro" id="IPR017441">
    <property type="entry name" value="Protein_kinase_ATP_BS"/>
</dbReference>
<dbReference type="PANTHER" id="PTHR44329:SF288">
    <property type="entry name" value="MITOGEN-ACTIVATED PROTEIN KINASE KINASE KINASE 20"/>
    <property type="match status" value="1"/>
</dbReference>
<dbReference type="EMBL" id="CACRXK020021172">
    <property type="protein sequence ID" value="CAB4035572.1"/>
    <property type="molecule type" value="Genomic_DNA"/>
</dbReference>
<dbReference type="Gene3D" id="1.10.510.10">
    <property type="entry name" value="Transferase(Phosphotransferase) domain 1"/>
    <property type="match status" value="1"/>
</dbReference>
<reference evidence="5" key="1">
    <citation type="submission" date="2020-04" db="EMBL/GenBank/DDBJ databases">
        <authorList>
            <person name="Alioto T."/>
            <person name="Alioto T."/>
            <person name="Gomez Garrido J."/>
        </authorList>
    </citation>
    <scope>NUCLEOTIDE SEQUENCE</scope>
    <source>
        <strain evidence="5">A484AB</strain>
    </source>
</reference>
<dbReference type="InterPro" id="IPR011009">
    <property type="entry name" value="Kinase-like_dom_sf"/>
</dbReference>
<comment type="caution">
    <text evidence="5">The sequence shown here is derived from an EMBL/GenBank/DDBJ whole genome shotgun (WGS) entry which is preliminary data.</text>
</comment>
<evidence type="ECO:0000256" key="3">
    <source>
        <dbReference type="ARBA" id="ARBA00022777"/>
    </source>
</evidence>
<dbReference type="SUPFAM" id="SSF56112">
    <property type="entry name" value="Protein kinase-like (PK-like)"/>
    <property type="match status" value="1"/>
</dbReference>
<evidence type="ECO:0000256" key="1">
    <source>
        <dbReference type="ARBA" id="ARBA00022679"/>
    </source>
</evidence>
<dbReference type="OrthoDB" id="4062651at2759"/>
<keyword evidence="6" id="KW-1185">Reference proteome</keyword>
<keyword evidence="3 5" id="KW-0418">Kinase</keyword>